<dbReference type="EMBL" id="JABANP010000130">
    <property type="protein sequence ID" value="KAF4689239.1"/>
    <property type="molecule type" value="Genomic_DNA"/>
</dbReference>
<dbReference type="PANTHER" id="PTHR10332:SF10">
    <property type="entry name" value="EQUILIBRATIVE NUCLEOSIDE TRANSPORTER 4"/>
    <property type="match status" value="1"/>
</dbReference>
<accession>A0A7J6NZF0</accession>
<keyword evidence="6 7" id="KW-0472">Membrane</keyword>
<dbReference type="Pfam" id="PF01733">
    <property type="entry name" value="Nucleoside_tran"/>
    <property type="match status" value="1"/>
</dbReference>
<feature type="transmembrane region" description="Helical" evidence="7">
    <location>
        <begin position="368"/>
        <end position="389"/>
    </location>
</feature>
<dbReference type="OrthoDB" id="1856718at2759"/>
<dbReference type="InterPro" id="IPR002259">
    <property type="entry name" value="Eqnu_transpt"/>
</dbReference>
<evidence type="ECO:0000256" key="5">
    <source>
        <dbReference type="ARBA" id="ARBA00022989"/>
    </source>
</evidence>
<keyword evidence="3" id="KW-0813">Transport</keyword>
<organism evidence="8 9">
    <name type="scientific">Perkinsus olseni</name>
    <name type="common">Perkinsus atlanticus</name>
    <dbReference type="NCBI Taxonomy" id="32597"/>
    <lineage>
        <taxon>Eukaryota</taxon>
        <taxon>Sar</taxon>
        <taxon>Alveolata</taxon>
        <taxon>Perkinsozoa</taxon>
        <taxon>Perkinsea</taxon>
        <taxon>Perkinsida</taxon>
        <taxon>Perkinsidae</taxon>
        <taxon>Perkinsus</taxon>
    </lineage>
</organism>
<keyword evidence="5 7" id="KW-1133">Transmembrane helix</keyword>
<gene>
    <name evidence="8" type="primary">NT4_4</name>
    <name evidence="8" type="ORF">FOZ60_001933</name>
</gene>
<evidence type="ECO:0000256" key="1">
    <source>
        <dbReference type="ARBA" id="ARBA00004141"/>
    </source>
</evidence>
<dbReference type="SUPFAM" id="SSF103473">
    <property type="entry name" value="MFS general substrate transporter"/>
    <property type="match status" value="1"/>
</dbReference>
<dbReference type="GO" id="GO:0005337">
    <property type="term" value="F:nucleoside transmembrane transporter activity"/>
    <property type="evidence" value="ECO:0007669"/>
    <property type="project" value="InterPro"/>
</dbReference>
<dbReference type="PANTHER" id="PTHR10332">
    <property type="entry name" value="EQUILIBRATIVE NUCLEOSIDE TRANSPORTER"/>
    <property type="match status" value="1"/>
</dbReference>
<protein>
    <submittedName>
        <fullName evidence="8">Solute carrier 29 (Nucleoside transporters), member</fullName>
    </submittedName>
</protein>
<sequence>MGGCLGTAESAVVGPVEDSRLSLMLMSARSVNVLFSSALFLKKMNILSCFGSKTRPSGVSDVKGPAASAEPRCDWKLQAQFCVIGCVALLGWNFILGELGTLIDAFGESYGTWVSLCYSLCINAGQLLLVYMGNRFKFGPRFYIGCLGMGISQMLIAICAITFARDNRAAGFACGCIFVGTFGFANALMESSMFGLAALVTSECTEWIMIGEGIAGLLAWPVDMLCQAILEGCGVTDYQYPRMVLFYGLALLANLAVIPMYKYATETHPYMLRVFEIEADRQKFELNKSMKRPINRVVWDTVPMAFNVWANFTITFTVFPWLIFQMVPSSLATTTFGQLMTYCYQVFDTLGRFAPNLRIRLSKRVTRYACLARAIFIPLFFLCVHLTFSPFNQDWFRFIIMALFAGSNGIVATWCMIHGPSQVDQSEKEEMEVAGYVMAFALIFGILIGSVIATIIQQTAYM</sequence>
<dbReference type="InterPro" id="IPR036259">
    <property type="entry name" value="MFS_trans_sf"/>
</dbReference>
<feature type="transmembrane region" description="Helical" evidence="7">
    <location>
        <begin position="142"/>
        <end position="163"/>
    </location>
</feature>
<feature type="transmembrane region" description="Helical" evidence="7">
    <location>
        <begin position="240"/>
        <end position="261"/>
    </location>
</feature>
<reference evidence="8 9" key="1">
    <citation type="submission" date="2020-04" db="EMBL/GenBank/DDBJ databases">
        <title>Perkinsus olseni comparative genomics.</title>
        <authorList>
            <person name="Bogema D.R."/>
        </authorList>
    </citation>
    <scope>NUCLEOTIDE SEQUENCE [LARGE SCALE GENOMIC DNA]</scope>
    <source>
        <strain evidence="8">00978-12</strain>
    </source>
</reference>
<comment type="subcellular location">
    <subcellularLocation>
        <location evidence="1">Membrane</location>
        <topology evidence="1">Multi-pass membrane protein</topology>
    </subcellularLocation>
</comment>
<dbReference type="Proteomes" id="UP000541610">
    <property type="component" value="Unassembled WGS sequence"/>
</dbReference>
<feature type="transmembrane region" description="Helical" evidence="7">
    <location>
        <begin position="395"/>
        <end position="417"/>
    </location>
</feature>
<evidence type="ECO:0000313" key="8">
    <source>
        <dbReference type="EMBL" id="KAF4689239.1"/>
    </source>
</evidence>
<feature type="transmembrane region" description="Helical" evidence="7">
    <location>
        <begin position="297"/>
        <end position="323"/>
    </location>
</feature>
<evidence type="ECO:0000256" key="4">
    <source>
        <dbReference type="ARBA" id="ARBA00022692"/>
    </source>
</evidence>
<keyword evidence="4 7" id="KW-0812">Transmembrane</keyword>
<comment type="caution">
    <text evidence="8">The sequence shown here is derived from an EMBL/GenBank/DDBJ whole genome shotgun (WGS) entry which is preliminary data.</text>
</comment>
<evidence type="ECO:0000313" key="9">
    <source>
        <dbReference type="Proteomes" id="UP000541610"/>
    </source>
</evidence>
<feature type="transmembrane region" description="Helical" evidence="7">
    <location>
        <begin position="81"/>
        <end position="103"/>
    </location>
</feature>
<evidence type="ECO:0000256" key="7">
    <source>
        <dbReference type="SAM" id="Phobius"/>
    </source>
</evidence>
<feature type="transmembrane region" description="Helical" evidence="7">
    <location>
        <begin position="169"/>
        <end position="189"/>
    </location>
</feature>
<name>A0A7J6NZF0_PEROL</name>
<evidence type="ECO:0000256" key="2">
    <source>
        <dbReference type="ARBA" id="ARBA00007965"/>
    </source>
</evidence>
<proteinExistence type="inferred from homology"/>
<evidence type="ECO:0000256" key="6">
    <source>
        <dbReference type="ARBA" id="ARBA00023136"/>
    </source>
</evidence>
<dbReference type="AlphaFoldDB" id="A0A7J6NZF0"/>
<feature type="transmembrane region" description="Helical" evidence="7">
    <location>
        <begin position="433"/>
        <end position="456"/>
    </location>
</feature>
<feature type="transmembrane region" description="Helical" evidence="7">
    <location>
        <begin position="109"/>
        <end position="130"/>
    </location>
</feature>
<dbReference type="GO" id="GO:0005886">
    <property type="term" value="C:plasma membrane"/>
    <property type="evidence" value="ECO:0007669"/>
    <property type="project" value="TreeGrafter"/>
</dbReference>
<evidence type="ECO:0000256" key="3">
    <source>
        <dbReference type="ARBA" id="ARBA00022448"/>
    </source>
</evidence>
<comment type="similarity">
    <text evidence="2">Belongs to the SLC29A/ENT transporter (TC 2.A.57) family.</text>
</comment>